<dbReference type="EMBL" id="LVVT01000001">
    <property type="protein sequence ID" value="TQS84483.1"/>
    <property type="molecule type" value="Genomic_DNA"/>
</dbReference>
<keyword evidence="2" id="KW-0413">Isomerase</keyword>
<dbReference type="Gene3D" id="3.10.50.40">
    <property type="match status" value="1"/>
</dbReference>
<dbReference type="InterPro" id="IPR000297">
    <property type="entry name" value="PPIase_PpiC"/>
</dbReference>
<dbReference type="GeneID" id="41323512"/>
<dbReference type="GO" id="GO:0003755">
    <property type="term" value="F:peptidyl-prolyl cis-trans isomerase activity"/>
    <property type="evidence" value="ECO:0007669"/>
    <property type="project" value="InterPro"/>
</dbReference>
<protein>
    <submittedName>
        <fullName evidence="2">Peptidylprolyl isomerase</fullName>
    </submittedName>
</protein>
<dbReference type="InterPro" id="IPR050245">
    <property type="entry name" value="PrsA_foldase"/>
</dbReference>
<dbReference type="PROSITE" id="PS01096">
    <property type="entry name" value="PPIC_PPIASE_1"/>
    <property type="match status" value="1"/>
</dbReference>
<organism evidence="2 3">
    <name type="scientific">Candidatus Methanomassiliicoccus intestinalis</name>
    <dbReference type="NCBI Taxonomy" id="1406512"/>
    <lineage>
        <taxon>Archaea</taxon>
        <taxon>Methanobacteriati</taxon>
        <taxon>Thermoplasmatota</taxon>
        <taxon>Thermoplasmata</taxon>
        <taxon>Methanomassiliicoccales</taxon>
        <taxon>Methanomassiliicoccaceae</taxon>
        <taxon>Methanomassiliicoccus</taxon>
    </lineage>
</organism>
<evidence type="ECO:0000313" key="2">
    <source>
        <dbReference type="EMBL" id="TQS84483.1"/>
    </source>
</evidence>
<accession>A0A8J8TF36</accession>
<proteinExistence type="predicted"/>
<comment type="caution">
    <text evidence="2">The sequence shown here is derived from an EMBL/GenBank/DDBJ whole genome shotgun (WGS) entry which is preliminary data.</text>
</comment>
<dbReference type="PROSITE" id="PS50198">
    <property type="entry name" value="PPIC_PPIASE_2"/>
    <property type="match status" value="1"/>
</dbReference>
<dbReference type="Pfam" id="PF13616">
    <property type="entry name" value="Rotamase_3"/>
    <property type="match status" value="1"/>
</dbReference>
<dbReference type="InterPro" id="IPR023058">
    <property type="entry name" value="PPIase_PpiC_CS"/>
</dbReference>
<dbReference type="AlphaFoldDB" id="A0A8J8TF36"/>
<reference evidence="2" key="1">
    <citation type="submission" date="2016-03" db="EMBL/GenBank/DDBJ databases">
        <authorList>
            <person name="Borrel G."/>
            <person name="Mccann A."/>
            <person name="O'Toole P.W."/>
        </authorList>
    </citation>
    <scope>NUCLEOTIDE SEQUENCE</scope>
    <source>
        <strain evidence="2">183</strain>
    </source>
</reference>
<feature type="domain" description="PpiC" evidence="1">
    <location>
        <begin position="2"/>
        <end position="91"/>
    </location>
</feature>
<gene>
    <name evidence="2" type="ORF">A3207_00085</name>
</gene>
<dbReference type="Proteomes" id="UP000752814">
    <property type="component" value="Unassembled WGS sequence"/>
</dbReference>
<dbReference type="RefSeq" id="WP_020448981.1">
    <property type="nucleotide sequence ID" value="NZ_CAYAXV010000011.1"/>
</dbReference>
<dbReference type="InterPro" id="IPR046357">
    <property type="entry name" value="PPIase_dom_sf"/>
</dbReference>
<evidence type="ECO:0000313" key="3">
    <source>
        <dbReference type="Proteomes" id="UP000752814"/>
    </source>
</evidence>
<sequence>MATKVRAAHILVSSQLRAQQLIGRIRNGESFEALAKEYSACPSKANGGDLGYFERGQMVKPFEDAAFNGKAGEIVGPVKTDFGYHVIKIIDVQ</sequence>
<name>A0A8J8TF36_9ARCH</name>
<evidence type="ECO:0000259" key="1">
    <source>
        <dbReference type="PROSITE" id="PS50198"/>
    </source>
</evidence>
<dbReference type="PANTHER" id="PTHR47245:SF2">
    <property type="entry name" value="PEPTIDYL-PROLYL CIS-TRANS ISOMERASE HP_0175-RELATED"/>
    <property type="match status" value="1"/>
</dbReference>
<dbReference type="PANTHER" id="PTHR47245">
    <property type="entry name" value="PEPTIDYLPROLYL ISOMERASE"/>
    <property type="match status" value="1"/>
</dbReference>
<dbReference type="SUPFAM" id="SSF54534">
    <property type="entry name" value="FKBP-like"/>
    <property type="match status" value="1"/>
</dbReference>